<dbReference type="KEGG" id="bbes:BESB_015050"/>
<feature type="region of interest" description="Disordered" evidence="3">
    <location>
        <begin position="440"/>
        <end position="462"/>
    </location>
</feature>
<dbReference type="RefSeq" id="XP_029216901.1">
    <property type="nucleotide sequence ID" value="XM_029360234.1"/>
</dbReference>
<dbReference type="GO" id="GO:0003723">
    <property type="term" value="F:RNA binding"/>
    <property type="evidence" value="ECO:0007669"/>
    <property type="project" value="UniProtKB-KW"/>
</dbReference>
<keyword evidence="2" id="KW-0694">RNA-binding</keyword>
<reference evidence="4 5" key="1">
    <citation type="submission" date="2017-09" db="EMBL/GenBank/DDBJ databases">
        <title>Genome sequencing of Besnoitia besnoiti strain Bb-Ger1.</title>
        <authorList>
            <person name="Schares G."/>
            <person name="Venepally P."/>
            <person name="Lorenzi H.A."/>
        </authorList>
    </citation>
    <scope>NUCLEOTIDE SEQUENCE [LARGE SCALE GENOMIC DNA]</scope>
    <source>
        <strain evidence="4 5">Bb-Ger1</strain>
    </source>
</reference>
<dbReference type="GeneID" id="40306566"/>
<evidence type="ECO:0000256" key="3">
    <source>
        <dbReference type="SAM" id="MobiDB-lite"/>
    </source>
</evidence>
<gene>
    <name evidence="4" type="ORF">BESB_015050</name>
</gene>
<dbReference type="STRING" id="94643.A0A2A9MBX3"/>
<proteinExistence type="predicted"/>
<dbReference type="GO" id="GO:0001522">
    <property type="term" value="P:pseudouridine synthesis"/>
    <property type="evidence" value="ECO:0007669"/>
    <property type="project" value="InterPro"/>
</dbReference>
<evidence type="ECO:0000256" key="1">
    <source>
        <dbReference type="ARBA" id="ARBA00023235"/>
    </source>
</evidence>
<dbReference type="OrthoDB" id="440619at2759"/>
<dbReference type="AlphaFoldDB" id="A0A2A9MBX3"/>
<dbReference type="VEuPathDB" id="ToxoDB:BESB_015050"/>
<dbReference type="InterPro" id="IPR036986">
    <property type="entry name" value="S4_RNA-bd_sf"/>
</dbReference>
<evidence type="ECO:0000313" key="4">
    <source>
        <dbReference type="EMBL" id="PFH32892.1"/>
    </source>
</evidence>
<feature type="region of interest" description="Disordered" evidence="3">
    <location>
        <begin position="16"/>
        <end position="45"/>
    </location>
</feature>
<sequence length="528" mass="56366">MPAVVRRAALWRTAGGRRRRAEDAARRTAATRARGANPGFRRSRETRHLQKHACGGGARYFPGSCPPLGNAFAVSESGTALAPWLDARRSASFSLRHTPPPSFFGVSLASILAFASLRRAPREPAYSSSPWYPCAAACSSPVSAACGPVFALSASRSLSSLSLRPPYASARRAPPTAAVERPRRFSSAADGACAADGKVSLAKLCAERNLCSRREAENFCVLGLISVDGCPVDSGQRAVYVHPGSRVELLPRAQRIMDARLTVILNKPMHYLSCQVDRQMGGGKGRPLCRQLLVPERRWSEPLHGDGRRGRGEGQGGRLCPAKCNKMVCAGRLDVDSTGLTVFTQDGRIASLLVGGGGSGKAVGKEYYVEVDLPVSAGALTLLRHGLALDGLELLPANVRLLPPLSAPSLALQPAPASPALPAAIDCAFGSRAYPAPSALADDEGLQRRRGGDGAPAGAARDESEAWVGRTARLSIELFEGRHRQIRRMCELVGLRVLRIHRVRIGKITLGSLPSARWRLLLPHESFV</sequence>
<accession>A0A2A9MBX3</accession>
<name>A0A2A9MBX3_BESBE</name>
<dbReference type="InterPro" id="IPR020103">
    <property type="entry name" value="PsdUridine_synth_cat_dom_sf"/>
</dbReference>
<dbReference type="GO" id="GO:0009982">
    <property type="term" value="F:pseudouridine synthase activity"/>
    <property type="evidence" value="ECO:0007669"/>
    <property type="project" value="InterPro"/>
</dbReference>
<dbReference type="PROSITE" id="PS50889">
    <property type="entry name" value="S4"/>
    <property type="match status" value="1"/>
</dbReference>
<comment type="caution">
    <text evidence="4">The sequence shown here is derived from an EMBL/GenBank/DDBJ whole genome shotgun (WGS) entry which is preliminary data.</text>
</comment>
<dbReference type="InterPro" id="IPR050343">
    <property type="entry name" value="RsuA_PseudoU_synthase"/>
</dbReference>
<protein>
    <submittedName>
        <fullName evidence="4">Putative pseudouridylate synthase</fullName>
    </submittedName>
</protein>
<dbReference type="CDD" id="cd00165">
    <property type="entry name" value="S4"/>
    <property type="match status" value="1"/>
</dbReference>
<dbReference type="PANTHER" id="PTHR47683">
    <property type="entry name" value="PSEUDOURIDINE SYNTHASE FAMILY PROTEIN-RELATED"/>
    <property type="match status" value="1"/>
</dbReference>
<dbReference type="Proteomes" id="UP000224006">
    <property type="component" value="Chromosome IX"/>
</dbReference>
<evidence type="ECO:0000313" key="5">
    <source>
        <dbReference type="Proteomes" id="UP000224006"/>
    </source>
</evidence>
<dbReference type="Gene3D" id="3.10.290.10">
    <property type="entry name" value="RNA-binding S4 domain"/>
    <property type="match status" value="1"/>
</dbReference>
<keyword evidence="1" id="KW-0413">Isomerase</keyword>
<dbReference type="SUPFAM" id="SSF55120">
    <property type="entry name" value="Pseudouridine synthase"/>
    <property type="match status" value="1"/>
</dbReference>
<dbReference type="PANTHER" id="PTHR47683:SF2">
    <property type="entry name" value="RNA-BINDING S4 DOMAIN-CONTAINING PROTEIN"/>
    <property type="match status" value="1"/>
</dbReference>
<evidence type="ECO:0000256" key="2">
    <source>
        <dbReference type="PROSITE-ProRule" id="PRU00182"/>
    </source>
</evidence>
<dbReference type="InterPro" id="IPR042092">
    <property type="entry name" value="PsdUridine_s_RsuA/RluB/E/F_cat"/>
</dbReference>
<keyword evidence="5" id="KW-1185">Reference proteome</keyword>
<dbReference type="Gene3D" id="3.30.70.580">
    <property type="entry name" value="Pseudouridine synthase I, catalytic domain, N-terminal subdomain"/>
    <property type="match status" value="2"/>
</dbReference>
<dbReference type="Gene3D" id="3.30.70.1560">
    <property type="entry name" value="Alpha-L RNA-binding motif"/>
    <property type="match status" value="2"/>
</dbReference>
<dbReference type="InterPro" id="IPR020094">
    <property type="entry name" value="TruA/RsuA/RluB/E/F_N"/>
</dbReference>
<organism evidence="4 5">
    <name type="scientific">Besnoitia besnoiti</name>
    <name type="common">Apicomplexan protozoan</name>
    <dbReference type="NCBI Taxonomy" id="94643"/>
    <lineage>
        <taxon>Eukaryota</taxon>
        <taxon>Sar</taxon>
        <taxon>Alveolata</taxon>
        <taxon>Apicomplexa</taxon>
        <taxon>Conoidasida</taxon>
        <taxon>Coccidia</taxon>
        <taxon>Eucoccidiorida</taxon>
        <taxon>Eimeriorina</taxon>
        <taxon>Sarcocystidae</taxon>
        <taxon>Besnoitia</taxon>
    </lineage>
</organism>
<dbReference type="SUPFAM" id="SSF55174">
    <property type="entry name" value="Alpha-L RNA-binding motif"/>
    <property type="match status" value="1"/>
</dbReference>
<dbReference type="EMBL" id="NWUJ01000010">
    <property type="protein sequence ID" value="PFH32892.1"/>
    <property type="molecule type" value="Genomic_DNA"/>
</dbReference>
<feature type="compositionally biased region" description="Low complexity" evidence="3">
    <location>
        <begin position="27"/>
        <end position="36"/>
    </location>
</feature>